<comment type="similarity">
    <text evidence="1">Belongs to the bacterial sugar transferase family.</text>
</comment>
<organism evidence="4 5">
    <name type="scientific">Pedobacter terrae</name>
    <dbReference type="NCBI Taxonomy" id="405671"/>
    <lineage>
        <taxon>Bacteria</taxon>
        <taxon>Pseudomonadati</taxon>
        <taxon>Bacteroidota</taxon>
        <taxon>Sphingobacteriia</taxon>
        <taxon>Sphingobacteriales</taxon>
        <taxon>Sphingobacteriaceae</taxon>
        <taxon>Pedobacter</taxon>
    </lineage>
</organism>
<keyword evidence="2" id="KW-1133">Transmembrane helix</keyword>
<sequence>MENAGKKERLDNLIIALVGFETGFQQVDFDGCDFNGLQIARFDNGLKLVEQWTEKALNIGAIISNSEILSNGGLSLLQTLKERQMPDVPFFLVVRYFDLNLRILALTGGVADVFRLPIDKERLEKRLVFLVRNWPSIKKGATVAVRPAYRIGLAKRLFDLFFAGIALLLLIPLFILIAVLIRMESRGPVFYYSLRSGTGFKVFRFYKFRSMYVDADQKIKDLKYLNQYDTNQDKTEIRKAEPDLCNTCRPLGKCQYPVYADGAQWCEKDDAYIRSQKSGSAFFKIANDPRVTRVGNFIRNTSIDELPQLWNVIKGDMSIVGNRPLPIYEAEKLTTDKYVLRFAAPAGITGLWQVEKRGKGEMSEEERLILDNTYAQNQSFRNDIRLILKTIPALFQKENV</sequence>
<dbReference type="Proteomes" id="UP000199643">
    <property type="component" value="Unassembled WGS sequence"/>
</dbReference>
<evidence type="ECO:0000313" key="4">
    <source>
        <dbReference type="EMBL" id="SDG39337.1"/>
    </source>
</evidence>
<dbReference type="PANTHER" id="PTHR30576:SF0">
    <property type="entry name" value="UNDECAPRENYL-PHOSPHATE N-ACETYLGALACTOSAMINYL 1-PHOSPHATE TRANSFERASE-RELATED"/>
    <property type="match status" value="1"/>
</dbReference>
<protein>
    <submittedName>
        <fullName evidence="4">Sugar transferase involved in LPS biosynthesis (Colanic, teichoic acid)</fullName>
    </submittedName>
</protein>
<dbReference type="Pfam" id="PF02397">
    <property type="entry name" value="Bac_transf"/>
    <property type="match status" value="1"/>
</dbReference>
<dbReference type="Gene3D" id="3.40.50.2300">
    <property type="match status" value="1"/>
</dbReference>
<feature type="transmembrane region" description="Helical" evidence="2">
    <location>
        <begin position="160"/>
        <end position="181"/>
    </location>
</feature>
<keyword evidence="5" id="KW-1185">Reference proteome</keyword>
<dbReference type="InterPro" id="IPR003362">
    <property type="entry name" value="Bact_transf"/>
</dbReference>
<evidence type="ECO:0000256" key="2">
    <source>
        <dbReference type="SAM" id="Phobius"/>
    </source>
</evidence>
<gene>
    <name evidence="4" type="ORF">SAMN05421827_10660</name>
</gene>
<keyword evidence="2" id="KW-0812">Transmembrane</keyword>
<dbReference type="EMBL" id="FNCH01000006">
    <property type="protein sequence ID" value="SDG39337.1"/>
    <property type="molecule type" value="Genomic_DNA"/>
</dbReference>
<dbReference type="SUPFAM" id="SSF52172">
    <property type="entry name" value="CheY-like"/>
    <property type="match status" value="1"/>
</dbReference>
<keyword evidence="2" id="KW-0472">Membrane</keyword>
<feature type="domain" description="Bacterial sugar transferase" evidence="3">
    <location>
        <begin position="155"/>
        <end position="395"/>
    </location>
</feature>
<evidence type="ECO:0000259" key="3">
    <source>
        <dbReference type="Pfam" id="PF02397"/>
    </source>
</evidence>
<accession>A0A1G7TVH6</accession>
<dbReference type="STRING" id="405671.SAMN05421827_10660"/>
<dbReference type="PANTHER" id="PTHR30576">
    <property type="entry name" value="COLANIC BIOSYNTHESIS UDP-GLUCOSE LIPID CARRIER TRANSFERASE"/>
    <property type="match status" value="1"/>
</dbReference>
<proteinExistence type="inferred from homology"/>
<dbReference type="GO" id="GO:0016780">
    <property type="term" value="F:phosphotransferase activity, for other substituted phosphate groups"/>
    <property type="evidence" value="ECO:0007669"/>
    <property type="project" value="TreeGrafter"/>
</dbReference>
<keyword evidence="4" id="KW-0808">Transferase</keyword>
<name>A0A1G7TVH6_9SPHI</name>
<dbReference type="AlphaFoldDB" id="A0A1G7TVH6"/>
<dbReference type="RefSeq" id="WP_143009053.1">
    <property type="nucleotide sequence ID" value="NZ_FNCH01000006.1"/>
</dbReference>
<dbReference type="OrthoDB" id="9808602at2"/>
<evidence type="ECO:0000256" key="1">
    <source>
        <dbReference type="ARBA" id="ARBA00006464"/>
    </source>
</evidence>
<dbReference type="InterPro" id="IPR011006">
    <property type="entry name" value="CheY-like_superfamily"/>
</dbReference>
<evidence type="ECO:0000313" key="5">
    <source>
        <dbReference type="Proteomes" id="UP000199643"/>
    </source>
</evidence>
<reference evidence="5" key="1">
    <citation type="submission" date="2016-10" db="EMBL/GenBank/DDBJ databases">
        <authorList>
            <person name="Varghese N."/>
            <person name="Submissions S."/>
        </authorList>
    </citation>
    <scope>NUCLEOTIDE SEQUENCE [LARGE SCALE GENOMIC DNA]</scope>
    <source>
        <strain evidence="5">DSM 17933</strain>
    </source>
</reference>